<keyword evidence="3" id="KW-1185">Reference proteome</keyword>
<keyword evidence="1" id="KW-0812">Transmembrane</keyword>
<reference evidence="3" key="1">
    <citation type="submission" date="2017-01" db="EMBL/GenBank/DDBJ databases">
        <authorList>
            <person name="Wang Y."/>
            <person name="White M."/>
            <person name="Kvist S."/>
            <person name="Moncalvo J.-M."/>
        </authorList>
    </citation>
    <scope>NUCLEOTIDE SEQUENCE [LARGE SCALE GENOMIC DNA]</scope>
    <source>
        <strain evidence="3">COL-18-3</strain>
    </source>
</reference>
<dbReference type="EMBL" id="LSSK01000575">
    <property type="protein sequence ID" value="OMH82855.1"/>
    <property type="molecule type" value="Genomic_DNA"/>
</dbReference>
<feature type="transmembrane region" description="Helical" evidence="1">
    <location>
        <begin position="44"/>
        <end position="67"/>
    </location>
</feature>
<accession>A0A1R1PPF0</accession>
<evidence type="ECO:0000313" key="3">
    <source>
        <dbReference type="Proteomes" id="UP000188320"/>
    </source>
</evidence>
<evidence type="ECO:0000256" key="1">
    <source>
        <dbReference type="SAM" id="Phobius"/>
    </source>
</evidence>
<proteinExistence type="predicted"/>
<name>A0A1R1PPF0_ZANCU</name>
<comment type="caution">
    <text evidence="2">The sequence shown here is derived from an EMBL/GenBank/DDBJ whole genome shotgun (WGS) entry which is preliminary data.</text>
</comment>
<dbReference type="AlphaFoldDB" id="A0A1R1PPF0"/>
<keyword evidence="1" id="KW-1133">Transmembrane helix</keyword>
<evidence type="ECO:0000313" key="2">
    <source>
        <dbReference type="EMBL" id="OMH82855.1"/>
    </source>
</evidence>
<protein>
    <submittedName>
        <fullName evidence="2">Uncharacterized protein</fullName>
    </submittedName>
</protein>
<organism evidence="2 3">
    <name type="scientific">Zancudomyces culisetae</name>
    <name type="common">Gut fungus</name>
    <name type="synonym">Smittium culisetae</name>
    <dbReference type="NCBI Taxonomy" id="1213189"/>
    <lineage>
        <taxon>Eukaryota</taxon>
        <taxon>Fungi</taxon>
        <taxon>Fungi incertae sedis</taxon>
        <taxon>Zoopagomycota</taxon>
        <taxon>Kickxellomycotina</taxon>
        <taxon>Harpellomycetes</taxon>
        <taxon>Harpellales</taxon>
        <taxon>Legeriomycetaceae</taxon>
        <taxon>Zancudomyces</taxon>
    </lineage>
</organism>
<keyword evidence="1" id="KW-0472">Membrane</keyword>
<gene>
    <name evidence="2" type="ORF">AX774_g3650</name>
</gene>
<sequence length="83" mass="9121">MKGCAGNSSEKFCNFTNLNCQINERECTCPLCSRGRRNRYTITIAIATTTIIATAVPTLVFIAIASITDYFPRFFKKEGCVGG</sequence>
<dbReference type="Proteomes" id="UP000188320">
    <property type="component" value="Unassembled WGS sequence"/>
</dbReference>